<reference evidence="1 2" key="1">
    <citation type="submission" date="2014-11" db="EMBL/GenBank/DDBJ databases">
        <title>Pan-genome of Gallibacterium spp.</title>
        <authorList>
            <person name="Kudirkiene E."/>
            <person name="Bojesen A.M."/>
        </authorList>
    </citation>
    <scope>NUCLEOTIDE SEQUENCE [LARGE SCALE GENOMIC DNA]</scope>
    <source>
        <strain evidence="1 2">59/S3/89</strain>
    </source>
</reference>
<gene>
    <name evidence="1" type="ORF">QV06_09625</name>
</gene>
<name>A0A1A7PNP0_9PAST</name>
<dbReference type="EMBL" id="JTJR01000041">
    <property type="protein sequence ID" value="OBX03694.1"/>
    <property type="molecule type" value="Genomic_DNA"/>
</dbReference>
<evidence type="ECO:0008006" key="3">
    <source>
        <dbReference type="Google" id="ProtNLM"/>
    </source>
</evidence>
<accession>A0A1A7PNP0</accession>
<evidence type="ECO:0000313" key="2">
    <source>
        <dbReference type="Proteomes" id="UP000092626"/>
    </source>
</evidence>
<dbReference type="AlphaFoldDB" id="A0A1A7PNP0"/>
<dbReference type="Proteomes" id="UP000092626">
    <property type="component" value="Unassembled WGS sequence"/>
</dbReference>
<sequence length="143" mass="16343">MKKVIIGFYGAANNGKTNSLNELINFFDHSKNPNNFSNKDKLECFDYNGIKLGITTDGDYKETISQNIQTLIKKKCDIIVTACRTKGETHDAINSYKKDYDIHYITCPYLYGVEGSQPNEEKLKKLYFSSAVFVKSYIDQLLK</sequence>
<proteinExistence type="predicted"/>
<comment type="caution">
    <text evidence="1">The sequence shown here is derived from an EMBL/GenBank/DDBJ whole genome shotgun (WGS) entry which is preliminary data.</text>
</comment>
<dbReference type="RefSeq" id="WP_065237940.1">
    <property type="nucleotide sequence ID" value="NZ_JTJR01000041.1"/>
</dbReference>
<evidence type="ECO:0000313" key="1">
    <source>
        <dbReference type="EMBL" id="OBX03694.1"/>
    </source>
</evidence>
<organism evidence="1 2">
    <name type="scientific">Gallibacterium genomosp. 3</name>
    <dbReference type="NCBI Taxonomy" id="505345"/>
    <lineage>
        <taxon>Bacteria</taxon>
        <taxon>Pseudomonadati</taxon>
        <taxon>Pseudomonadota</taxon>
        <taxon>Gammaproteobacteria</taxon>
        <taxon>Pasteurellales</taxon>
        <taxon>Pasteurellaceae</taxon>
        <taxon>Gallibacterium</taxon>
    </lineage>
</organism>
<protein>
    <recommendedName>
        <fullName evidence="3">G domain-containing protein</fullName>
    </recommendedName>
</protein>